<dbReference type="Gene3D" id="3.30.70.20">
    <property type="match status" value="1"/>
</dbReference>
<evidence type="ECO:0000256" key="6">
    <source>
        <dbReference type="ARBA" id="ARBA00023014"/>
    </source>
</evidence>
<feature type="domain" description="4Fe-4S ferredoxin-type" evidence="8">
    <location>
        <begin position="323"/>
        <end position="343"/>
    </location>
</feature>
<feature type="transmembrane region" description="Helical" evidence="7">
    <location>
        <begin position="51"/>
        <end position="69"/>
    </location>
</feature>
<dbReference type="RefSeq" id="WP_066631043.1">
    <property type="nucleotide sequence ID" value="NZ_FQXL01000039.1"/>
</dbReference>
<keyword evidence="7" id="KW-0812">Transmembrane</keyword>
<feature type="transmembrane region" description="Helical" evidence="7">
    <location>
        <begin position="196"/>
        <end position="217"/>
    </location>
</feature>
<gene>
    <name evidence="9" type="primary">yccM_12</name>
    <name evidence="9" type="ORF">CLMAG_62200</name>
</gene>
<dbReference type="Pfam" id="PF13237">
    <property type="entry name" value="Fer4_10"/>
    <property type="match status" value="1"/>
</dbReference>
<dbReference type="OrthoDB" id="9806398at2"/>
<keyword evidence="7" id="KW-1133">Transmembrane helix</keyword>
<dbReference type="GO" id="GO:0046872">
    <property type="term" value="F:metal ion binding"/>
    <property type="evidence" value="ECO:0007669"/>
    <property type="project" value="UniProtKB-KW"/>
</dbReference>
<evidence type="ECO:0000256" key="7">
    <source>
        <dbReference type="SAM" id="Phobius"/>
    </source>
</evidence>
<dbReference type="PROSITE" id="PS00198">
    <property type="entry name" value="4FE4S_FER_1"/>
    <property type="match status" value="1"/>
</dbReference>
<keyword evidence="6" id="KW-0411">Iron-sulfur</keyword>
<feature type="domain" description="4Fe-4S ferredoxin-type" evidence="8">
    <location>
        <begin position="285"/>
        <end position="314"/>
    </location>
</feature>
<dbReference type="InterPro" id="IPR051684">
    <property type="entry name" value="Electron_Trans/Redox"/>
</dbReference>
<keyword evidence="7" id="KW-0472">Membrane</keyword>
<dbReference type="STRING" id="1121326.CLMAG_62200"/>
<keyword evidence="10" id="KW-1185">Reference proteome</keyword>
<dbReference type="EMBL" id="LWAE01000018">
    <property type="protein sequence ID" value="KZL88448.1"/>
    <property type="molecule type" value="Genomic_DNA"/>
</dbReference>
<evidence type="ECO:0000256" key="5">
    <source>
        <dbReference type="ARBA" id="ARBA00023004"/>
    </source>
</evidence>
<evidence type="ECO:0000256" key="2">
    <source>
        <dbReference type="ARBA" id="ARBA00022485"/>
    </source>
</evidence>
<organism evidence="9 10">
    <name type="scientific">Clostridium magnum DSM 2767</name>
    <dbReference type="NCBI Taxonomy" id="1121326"/>
    <lineage>
        <taxon>Bacteria</taxon>
        <taxon>Bacillati</taxon>
        <taxon>Bacillota</taxon>
        <taxon>Clostridia</taxon>
        <taxon>Eubacteriales</taxon>
        <taxon>Clostridiaceae</taxon>
        <taxon>Clostridium</taxon>
    </lineage>
</organism>
<keyword evidence="2" id="KW-0004">4Fe-4S</keyword>
<dbReference type="PROSITE" id="PS51379">
    <property type="entry name" value="4FE4S_FER_2"/>
    <property type="match status" value="2"/>
</dbReference>
<dbReference type="GO" id="GO:0051539">
    <property type="term" value="F:4 iron, 4 sulfur cluster binding"/>
    <property type="evidence" value="ECO:0007669"/>
    <property type="project" value="UniProtKB-KW"/>
</dbReference>
<feature type="transmembrane region" description="Helical" evidence="7">
    <location>
        <begin position="356"/>
        <end position="379"/>
    </location>
</feature>
<evidence type="ECO:0000256" key="1">
    <source>
        <dbReference type="ARBA" id="ARBA00022448"/>
    </source>
</evidence>
<proteinExistence type="predicted"/>
<feature type="transmembrane region" description="Helical" evidence="7">
    <location>
        <begin position="237"/>
        <end position="259"/>
    </location>
</feature>
<accession>A0A161WPH9</accession>
<keyword evidence="5" id="KW-0408">Iron</keyword>
<dbReference type="SUPFAM" id="SSF54862">
    <property type="entry name" value="4Fe-4S ferredoxins"/>
    <property type="match status" value="1"/>
</dbReference>
<keyword evidence="1" id="KW-0813">Transport</keyword>
<dbReference type="PANTHER" id="PTHR30176">
    <property type="entry name" value="FERREDOXIN-TYPE PROTEIN NAPH"/>
    <property type="match status" value="1"/>
</dbReference>
<evidence type="ECO:0000259" key="8">
    <source>
        <dbReference type="PROSITE" id="PS51379"/>
    </source>
</evidence>
<keyword evidence="4" id="KW-0249">Electron transport</keyword>
<dbReference type="Proteomes" id="UP000076603">
    <property type="component" value="Unassembled WGS sequence"/>
</dbReference>
<dbReference type="InterPro" id="IPR017900">
    <property type="entry name" value="4Fe4S_Fe_S_CS"/>
</dbReference>
<sequence length="391" mass="43730">MSNLEINKSTKVSKNKGIFKAILACIPILLISFVMMTGGKGISKEPLMKSSFLIGYTFINLIFFFIVYTKKTYRYRKIFFVTYALLFAVSFMTNLVEVRGSIFYNQSTFINGETPFCHMVIPMIIIPAALTKTIIFPGSLFDGFASISSMIIIWLGASIALGRGWCSWACFYGGFDEGCSSLCKKTRLNINKKWTYLSFAILISIVLLSAATLSPVYCDWLCPFKAVTESEQITSVTVFFKAVVFYSLFLILVIILPILTGKRTQCGLFCPFGAFQSFTNKINIFDIRIDKNKCLNCKKCVRECPTYSIDENSLSNSQALMTCTKCGKCIDICPASAISYHIKGTKIGIRTNLSRYLFLYPAYIFALTIGGGTIINGLFRLLKLITTGSFF</sequence>
<dbReference type="PANTHER" id="PTHR30176:SF3">
    <property type="entry name" value="FERREDOXIN-TYPE PROTEIN NAPH"/>
    <property type="match status" value="1"/>
</dbReference>
<dbReference type="GO" id="GO:0005886">
    <property type="term" value="C:plasma membrane"/>
    <property type="evidence" value="ECO:0007669"/>
    <property type="project" value="TreeGrafter"/>
</dbReference>
<feature type="transmembrane region" description="Helical" evidence="7">
    <location>
        <begin position="21"/>
        <end position="39"/>
    </location>
</feature>
<feature type="transmembrane region" description="Helical" evidence="7">
    <location>
        <begin position="78"/>
        <end position="96"/>
    </location>
</feature>
<evidence type="ECO:0000256" key="3">
    <source>
        <dbReference type="ARBA" id="ARBA00022723"/>
    </source>
</evidence>
<reference evidence="9 10" key="1">
    <citation type="submission" date="2016-04" db="EMBL/GenBank/DDBJ databases">
        <title>Genome sequence of Clostridium magnum DSM 2767.</title>
        <authorList>
            <person name="Poehlein A."/>
            <person name="Uhlig R."/>
            <person name="Fischer R."/>
            <person name="Bahl H."/>
            <person name="Daniel R."/>
        </authorList>
    </citation>
    <scope>NUCLEOTIDE SEQUENCE [LARGE SCALE GENOMIC DNA]</scope>
    <source>
        <strain evidence="9 10">DSM 2767</strain>
    </source>
</reference>
<dbReference type="InterPro" id="IPR017896">
    <property type="entry name" value="4Fe4S_Fe-S-bd"/>
</dbReference>
<dbReference type="PATRIC" id="fig|1121326.3.peg.6290"/>
<name>A0A161WPH9_9CLOT</name>
<protein>
    <submittedName>
        <fullName evidence="9">Putative electron transport protein YccM</fullName>
    </submittedName>
</protein>
<dbReference type="Pfam" id="PF12801">
    <property type="entry name" value="Fer4_5"/>
    <property type="match status" value="3"/>
</dbReference>
<evidence type="ECO:0000313" key="9">
    <source>
        <dbReference type="EMBL" id="KZL88448.1"/>
    </source>
</evidence>
<comment type="caution">
    <text evidence="9">The sequence shown here is derived from an EMBL/GenBank/DDBJ whole genome shotgun (WGS) entry which is preliminary data.</text>
</comment>
<evidence type="ECO:0000313" key="10">
    <source>
        <dbReference type="Proteomes" id="UP000076603"/>
    </source>
</evidence>
<evidence type="ECO:0000256" key="4">
    <source>
        <dbReference type="ARBA" id="ARBA00022982"/>
    </source>
</evidence>
<keyword evidence="3" id="KW-0479">Metal-binding</keyword>
<dbReference type="AlphaFoldDB" id="A0A161WPH9"/>